<dbReference type="AlphaFoldDB" id="A0A9W3K5A7"/>
<keyword evidence="2" id="KW-1133">Transmembrane helix</keyword>
<feature type="region of interest" description="Disordered" evidence="1">
    <location>
        <begin position="100"/>
        <end position="131"/>
    </location>
</feature>
<organism evidence="3 4">
    <name type="scientific">Burkholderia cepacia GG4</name>
    <dbReference type="NCBI Taxonomy" id="1009846"/>
    <lineage>
        <taxon>Bacteria</taxon>
        <taxon>Pseudomonadati</taxon>
        <taxon>Pseudomonadota</taxon>
        <taxon>Betaproteobacteria</taxon>
        <taxon>Burkholderiales</taxon>
        <taxon>Burkholderiaceae</taxon>
        <taxon>Burkholderia</taxon>
        <taxon>Burkholderia cepacia complex</taxon>
    </lineage>
</organism>
<sequence length="131" mass="14116">MGIIVFFVYGAFVYGAGSLLYMLIRFASGERTPERTWSILTRPQLVTNALAFPLGAAVPPLFAATVRGMDEHWGACNGVAALYGLAGVVSLVLLLNRPRDADPPSRDAGPPPVPAGQVPRKARRERTIRLD</sequence>
<evidence type="ECO:0000313" key="3">
    <source>
        <dbReference type="EMBL" id="AFQ48937.1"/>
    </source>
</evidence>
<name>A0A9W3K5A7_BURCE</name>
<dbReference type="KEGG" id="bct:GEM_2535"/>
<feature type="transmembrane region" description="Helical" evidence="2">
    <location>
        <begin position="6"/>
        <end position="24"/>
    </location>
</feature>
<keyword evidence="2" id="KW-0472">Membrane</keyword>
<evidence type="ECO:0000313" key="4">
    <source>
        <dbReference type="Proteomes" id="UP000032866"/>
    </source>
</evidence>
<reference evidence="3 4" key="1">
    <citation type="journal article" date="2012" name="J. Bacteriol.">
        <title>Complete Genome Sequence of Burkholderia sp. Strain GG4, a Betaproteobacterium That Reduces 3-Oxo-N-Acylhomoserine Lactones and Produces Different N-Acylhomoserine Lactones.</title>
        <authorList>
            <person name="Hong K.W."/>
            <person name="Koh C.L."/>
            <person name="Sam C.K."/>
            <person name="Yin W.F."/>
            <person name="Chan K.G."/>
        </authorList>
    </citation>
    <scope>NUCLEOTIDE SEQUENCE [LARGE SCALE GENOMIC DNA]</scope>
    <source>
        <strain evidence="3 4">GG4</strain>
    </source>
</reference>
<evidence type="ECO:0000256" key="2">
    <source>
        <dbReference type="SAM" id="Phobius"/>
    </source>
</evidence>
<protein>
    <submittedName>
        <fullName evidence="3">Uncharacterized protein</fullName>
    </submittedName>
</protein>
<evidence type="ECO:0000256" key="1">
    <source>
        <dbReference type="SAM" id="MobiDB-lite"/>
    </source>
</evidence>
<dbReference type="Proteomes" id="UP000032866">
    <property type="component" value="Chromosome 1"/>
</dbReference>
<accession>A0A9W3K5A7</accession>
<proteinExistence type="predicted"/>
<gene>
    <name evidence="3" type="ORF">GEM_2535</name>
</gene>
<feature type="transmembrane region" description="Helical" evidence="2">
    <location>
        <begin position="72"/>
        <end position="96"/>
    </location>
</feature>
<feature type="transmembrane region" description="Helical" evidence="2">
    <location>
        <begin position="45"/>
        <end position="66"/>
    </location>
</feature>
<dbReference type="EMBL" id="CP003774">
    <property type="protein sequence ID" value="AFQ48937.1"/>
    <property type="molecule type" value="Genomic_DNA"/>
</dbReference>
<keyword evidence="2" id="KW-0812">Transmembrane</keyword>